<feature type="region of interest" description="Disordered" evidence="1">
    <location>
        <begin position="765"/>
        <end position="878"/>
    </location>
</feature>
<proteinExistence type="predicted"/>
<evidence type="ECO:0000256" key="1">
    <source>
        <dbReference type="SAM" id="MobiDB-lite"/>
    </source>
</evidence>
<name>A0A9J2PC30_ASCLU</name>
<accession>A0A9J2PC30</accession>
<feature type="compositionally biased region" description="Basic residues" evidence="1">
    <location>
        <begin position="851"/>
        <end position="860"/>
    </location>
</feature>
<reference evidence="3" key="1">
    <citation type="submission" date="2023-03" db="UniProtKB">
        <authorList>
            <consortium name="WormBaseParasite"/>
        </authorList>
    </citation>
    <scope>IDENTIFICATION</scope>
</reference>
<dbReference type="WBParaSite" id="ALUE_0000727601-mRNA-1">
    <property type="protein sequence ID" value="ALUE_0000727601-mRNA-1"/>
    <property type="gene ID" value="ALUE_0000727601"/>
</dbReference>
<dbReference type="Proteomes" id="UP000036681">
    <property type="component" value="Unplaced"/>
</dbReference>
<organism evidence="2 3">
    <name type="scientific">Ascaris lumbricoides</name>
    <name type="common">Giant roundworm</name>
    <dbReference type="NCBI Taxonomy" id="6252"/>
    <lineage>
        <taxon>Eukaryota</taxon>
        <taxon>Metazoa</taxon>
        <taxon>Ecdysozoa</taxon>
        <taxon>Nematoda</taxon>
        <taxon>Chromadorea</taxon>
        <taxon>Rhabditida</taxon>
        <taxon>Spirurina</taxon>
        <taxon>Ascaridomorpha</taxon>
        <taxon>Ascaridoidea</taxon>
        <taxon>Ascarididae</taxon>
        <taxon>Ascaris</taxon>
    </lineage>
</organism>
<feature type="compositionally biased region" description="Basic and acidic residues" evidence="1">
    <location>
        <begin position="678"/>
        <end position="711"/>
    </location>
</feature>
<dbReference type="AlphaFoldDB" id="A0A9J2PC30"/>
<feature type="compositionally biased region" description="Basic and acidic residues" evidence="1">
    <location>
        <begin position="790"/>
        <end position="816"/>
    </location>
</feature>
<evidence type="ECO:0000313" key="3">
    <source>
        <dbReference type="WBParaSite" id="ALUE_0000727601-mRNA-1"/>
    </source>
</evidence>
<evidence type="ECO:0000313" key="2">
    <source>
        <dbReference type="Proteomes" id="UP000036681"/>
    </source>
</evidence>
<keyword evidence="2" id="KW-1185">Reference proteome</keyword>
<feature type="region of interest" description="Disordered" evidence="1">
    <location>
        <begin position="676"/>
        <end position="726"/>
    </location>
</feature>
<protein>
    <submittedName>
        <fullName evidence="3">Telomere-associated protein Rif1 N-terminal domain-containing protein</fullName>
    </submittedName>
</protein>
<feature type="compositionally biased region" description="Low complexity" evidence="1">
    <location>
        <begin position="836"/>
        <end position="850"/>
    </location>
</feature>
<feature type="compositionally biased region" description="Low complexity" evidence="1">
    <location>
        <begin position="765"/>
        <end position="775"/>
    </location>
</feature>
<sequence>MLIFVALSRVNVELEYIWAALCQIIVKRINTTSERMFALRHTIAHFIAWVKESQLSHHILINGIANVPNEMSIVFLYVYLPSLQHAYLALCNGQYFPNGSSDYTISHAFVTVFHKVAADVDLTLWKHLCEVTMEKVLSCSSAIRLHLLGIMIDGVLDSPLHLEDSASLVSWMNIATVLTTHVDMVTMEKVLSCSSAIRLHLLGIMIDGVLDSPLDLEDSASLVSWMNIATVLTTHVDKTQDLNEGSAVDVQYTTADKVLMFPLNAPCCAAELHKSDSAKQFTDVWKRLYTSIQAANAREASGSSFSYAIRVATNLASTFENSRVTLLRVHFLQAQSDDPLEAMCKMVSSFGGSLLGRLNAKVSDEKNEREVESFRCALGNLLMALEFAFKALSSTMRSLSLVNNLSSFIGSLLRTSFDKGNDAFFKSYRPKVQGLVKIGCKSIESNYCGPYCSDLLARLEPLFIDGFRCSNALIRTVLADFWRKTFAKSTQLECSPILSGRSQSVDERRPAGLFALLAPMTSHLWQLHSKLQSCDDMCLGQMVFESLPSFCVYALSSWQMWRSTISGRSQSVDERRPAGLFALLAPMTSHLWQLHSKLQSCDDMCLGQRVFESLPSFCVYAHSSWQMWKKNVYRFGEGYTLTMKLTNRRSIARARTFVEENLPGAKENVPLVKPVTPFKDKVSPARRKGNDESTFKRDRSDRQDEHEEFEVIKPQTPSKKMRLTERQKEKLIKTREVMAYMNDDSSQGTSRAVPAALPPVYVIDSSQSGQCSSSSPNPELSPTQPIVMAETEKRAPMTQEKSPEVMEESPPRELPKTPRRVCRSADIRKYLSPSGSAQRSPPKASSAPRKSLPRRLRLTTKRWSPEDGVSKSPIASTSKSSIVRRPLFSMMAKRKTNQLADEEIRKMTESIEFAAEGFSQEVSKDDDHTAVAEVEEAADADEADISATEHTLVLDLELPRSPVAGPRGFHRKLVRFCTSVAFIGKEIGHKKFAYSDDDHTAVAEVEEAADADEADISATEHTLVLDLELPRSPVAGPCLIEVRFRCPTNLDIPECRHEHCSADQANAEVKRSSE</sequence>